<dbReference type="Gene3D" id="3.80.10.10">
    <property type="entry name" value="Ribonuclease Inhibitor"/>
    <property type="match status" value="1"/>
</dbReference>
<dbReference type="PANTHER" id="PTHR48061:SF14">
    <property type="entry name" value="LEUCINE-RICH REPEAT-CONTAINING N-TERMINAL PLANT-TYPE DOMAIN-CONTAINING PROTEIN"/>
    <property type="match status" value="1"/>
</dbReference>
<dbReference type="GO" id="GO:0016020">
    <property type="term" value="C:membrane"/>
    <property type="evidence" value="ECO:0007669"/>
    <property type="project" value="UniProtKB-SubCell"/>
</dbReference>
<keyword evidence="6" id="KW-0325">Glycoprotein</keyword>
<dbReference type="PANTHER" id="PTHR48061">
    <property type="entry name" value="LEUCINE-RICH REPEAT RECEPTOR PROTEIN KINASE EMS1-LIKE-RELATED"/>
    <property type="match status" value="1"/>
</dbReference>
<evidence type="ECO:0000256" key="4">
    <source>
        <dbReference type="ARBA" id="ARBA00022989"/>
    </source>
</evidence>
<evidence type="ECO:0000256" key="2">
    <source>
        <dbReference type="ARBA" id="ARBA00022692"/>
    </source>
</evidence>
<reference evidence="8 9" key="1">
    <citation type="submission" date="2024-02" db="EMBL/GenBank/DDBJ databases">
        <title>High-quality chromosome-scale genome assembly of Pensacola bahiagrass (Paspalum notatum Flugge var. saurae).</title>
        <authorList>
            <person name="Vega J.M."/>
            <person name="Podio M."/>
            <person name="Orjuela J."/>
            <person name="Siena L.A."/>
            <person name="Pessino S.C."/>
            <person name="Combes M.C."/>
            <person name="Mariac C."/>
            <person name="Albertini E."/>
            <person name="Pupilli F."/>
            <person name="Ortiz J.P.A."/>
            <person name="Leblanc O."/>
        </authorList>
    </citation>
    <scope>NUCLEOTIDE SEQUENCE [LARGE SCALE GENOMIC DNA]</scope>
    <source>
        <strain evidence="8">R1</strain>
        <tissue evidence="8">Leaf</tissue>
    </source>
</reference>
<evidence type="ECO:0000256" key="3">
    <source>
        <dbReference type="ARBA" id="ARBA00022729"/>
    </source>
</evidence>
<keyword evidence="9" id="KW-1185">Reference proteome</keyword>
<sequence>MLPGDPLRSYLLFITVILATSSRGACLCRQEQSDALLRLKGSFRFDDSFSRTFPSWIFHNKSLISLDASSNDNLCGELLEFTMASTLQILILSGTRFGGKMPESIGNNLTGSLPSEGYFALHNLTTVTLSNNSVLDVGNNLIMDTFPEWLGVLPLLKVLVLHSNRFHGSIGPIDDSYGMKKLQVLDLSSNSFNGSIPERFLTQFQAMMVVSSGSVSTYVDIIAPASASSPS</sequence>
<dbReference type="AlphaFoldDB" id="A0AAQ3XAP4"/>
<feature type="signal peptide" evidence="7">
    <location>
        <begin position="1"/>
        <end position="24"/>
    </location>
</feature>
<keyword evidence="2" id="KW-0812">Transmembrane</keyword>
<keyword evidence="3 7" id="KW-0732">Signal</keyword>
<gene>
    <name evidence="8" type="ORF">U9M48_038780</name>
</gene>
<feature type="chain" id="PRO_5042832371" evidence="7">
    <location>
        <begin position="25"/>
        <end position="231"/>
    </location>
</feature>
<dbReference type="InterPro" id="IPR032675">
    <property type="entry name" value="LRR_dom_sf"/>
</dbReference>
<evidence type="ECO:0000256" key="5">
    <source>
        <dbReference type="ARBA" id="ARBA00023136"/>
    </source>
</evidence>
<dbReference type="InterPro" id="IPR001611">
    <property type="entry name" value="Leu-rich_rpt"/>
</dbReference>
<comment type="subcellular location">
    <subcellularLocation>
        <location evidence="1">Membrane</location>
        <topology evidence="1">Single-pass type I membrane protein</topology>
    </subcellularLocation>
</comment>
<dbReference type="InterPro" id="IPR046956">
    <property type="entry name" value="RLP23-like"/>
</dbReference>
<keyword evidence="4" id="KW-1133">Transmembrane helix</keyword>
<evidence type="ECO:0000313" key="8">
    <source>
        <dbReference type="EMBL" id="WVZ92736.1"/>
    </source>
</evidence>
<evidence type="ECO:0000256" key="6">
    <source>
        <dbReference type="ARBA" id="ARBA00023180"/>
    </source>
</evidence>
<protein>
    <submittedName>
        <fullName evidence="8">Uncharacterized protein</fullName>
    </submittedName>
</protein>
<proteinExistence type="predicted"/>
<evidence type="ECO:0000313" key="9">
    <source>
        <dbReference type="Proteomes" id="UP001341281"/>
    </source>
</evidence>
<keyword evidence="5" id="KW-0472">Membrane</keyword>
<dbReference type="SUPFAM" id="SSF52058">
    <property type="entry name" value="L domain-like"/>
    <property type="match status" value="1"/>
</dbReference>
<name>A0AAQ3XAP4_PASNO</name>
<evidence type="ECO:0000256" key="7">
    <source>
        <dbReference type="SAM" id="SignalP"/>
    </source>
</evidence>
<accession>A0AAQ3XAP4</accession>
<evidence type="ECO:0000256" key="1">
    <source>
        <dbReference type="ARBA" id="ARBA00004479"/>
    </source>
</evidence>
<dbReference type="Proteomes" id="UP001341281">
    <property type="component" value="Chromosome 09"/>
</dbReference>
<dbReference type="Pfam" id="PF00560">
    <property type="entry name" value="LRR_1"/>
    <property type="match status" value="2"/>
</dbReference>
<organism evidence="8 9">
    <name type="scientific">Paspalum notatum var. saurae</name>
    <dbReference type="NCBI Taxonomy" id="547442"/>
    <lineage>
        <taxon>Eukaryota</taxon>
        <taxon>Viridiplantae</taxon>
        <taxon>Streptophyta</taxon>
        <taxon>Embryophyta</taxon>
        <taxon>Tracheophyta</taxon>
        <taxon>Spermatophyta</taxon>
        <taxon>Magnoliopsida</taxon>
        <taxon>Liliopsida</taxon>
        <taxon>Poales</taxon>
        <taxon>Poaceae</taxon>
        <taxon>PACMAD clade</taxon>
        <taxon>Panicoideae</taxon>
        <taxon>Andropogonodae</taxon>
        <taxon>Paspaleae</taxon>
        <taxon>Paspalinae</taxon>
        <taxon>Paspalum</taxon>
    </lineage>
</organism>
<dbReference type="EMBL" id="CP144753">
    <property type="protein sequence ID" value="WVZ92736.1"/>
    <property type="molecule type" value="Genomic_DNA"/>
</dbReference>